<dbReference type="PROSITE" id="PS50109">
    <property type="entry name" value="HIS_KIN"/>
    <property type="match status" value="1"/>
</dbReference>
<dbReference type="SUPFAM" id="SSF55890">
    <property type="entry name" value="Sporulation response regulatory protein Spo0B"/>
    <property type="match status" value="1"/>
</dbReference>
<organism evidence="16 17">
    <name type="scientific">Leucobacter aridicollis</name>
    <dbReference type="NCBI Taxonomy" id="283878"/>
    <lineage>
        <taxon>Bacteria</taxon>
        <taxon>Bacillati</taxon>
        <taxon>Actinomycetota</taxon>
        <taxon>Actinomycetes</taxon>
        <taxon>Micrococcales</taxon>
        <taxon>Microbacteriaceae</taxon>
        <taxon>Leucobacter</taxon>
    </lineage>
</organism>
<evidence type="ECO:0000313" key="16">
    <source>
        <dbReference type="EMBL" id="NYD26355.1"/>
    </source>
</evidence>
<dbReference type="InterPro" id="IPR029151">
    <property type="entry name" value="Sensor-like_sf"/>
</dbReference>
<evidence type="ECO:0000256" key="9">
    <source>
        <dbReference type="ARBA" id="ARBA00022777"/>
    </source>
</evidence>
<feature type="domain" description="Histidine kinase" evidence="15">
    <location>
        <begin position="312"/>
        <end position="411"/>
    </location>
</feature>
<evidence type="ECO:0000259" key="15">
    <source>
        <dbReference type="PROSITE" id="PS50109"/>
    </source>
</evidence>
<evidence type="ECO:0000256" key="1">
    <source>
        <dbReference type="ARBA" id="ARBA00000085"/>
    </source>
</evidence>
<dbReference type="EC" id="2.7.13.3" evidence="3"/>
<dbReference type="Pfam" id="PF17203">
    <property type="entry name" value="sCache_3_2"/>
    <property type="match status" value="1"/>
</dbReference>
<dbReference type="Gene3D" id="3.30.565.10">
    <property type="entry name" value="Histidine kinase-like ATPase, C-terminal domain"/>
    <property type="match status" value="1"/>
</dbReference>
<dbReference type="InterPro" id="IPR033463">
    <property type="entry name" value="sCache_3"/>
</dbReference>
<dbReference type="InterPro" id="IPR003594">
    <property type="entry name" value="HATPase_dom"/>
</dbReference>
<evidence type="ECO:0000256" key="2">
    <source>
        <dbReference type="ARBA" id="ARBA00004651"/>
    </source>
</evidence>
<keyword evidence="12" id="KW-0902">Two-component regulatory system</keyword>
<dbReference type="PANTHER" id="PTHR44936">
    <property type="entry name" value="SENSOR PROTEIN CREC"/>
    <property type="match status" value="1"/>
</dbReference>
<comment type="subcellular location">
    <subcellularLocation>
        <location evidence="2">Cell membrane</location>
        <topology evidence="2">Multi-pass membrane protein</topology>
    </subcellularLocation>
</comment>
<dbReference type="GO" id="GO:0000155">
    <property type="term" value="F:phosphorelay sensor kinase activity"/>
    <property type="evidence" value="ECO:0007669"/>
    <property type="project" value="InterPro"/>
</dbReference>
<dbReference type="Gene3D" id="3.30.450.20">
    <property type="entry name" value="PAS domain"/>
    <property type="match status" value="1"/>
</dbReference>
<name>A0A852R480_9MICO</name>
<dbReference type="PRINTS" id="PR00344">
    <property type="entry name" value="BCTRLSENSOR"/>
</dbReference>
<comment type="caution">
    <text evidence="16">The sequence shown here is derived from an EMBL/GenBank/DDBJ whole genome shotgun (WGS) entry which is preliminary data.</text>
</comment>
<keyword evidence="5" id="KW-0597">Phosphoprotein</keyword>
<keyword evidence="11 14" id="KW-1133">Transmembrane helix</keyword>
<keyword evidence="6" id="KW-0808">Transferase</keyword>
<evidence type="ECO:0000256" key="10">
    <source>
        <dbReference type="ARBA" id="ARBA00022840"/>
    </source>
</evidence>
<keyword evidence="7 14" id="KW-0812">Transmembrane</keyword>
<evidence type="ECO:0000256" key="11">
    <source>
        <dbReference type="ARBA" id="ARBA00022989"/>
    </source>
</evidence>
<protein>
    <recommendedName>
        <fullName evidence="3">histidine kinase</fullName>
        <ecNumber evidence="3">2.7.13.3</ecNumber>
    </recommendedName>
</protein>
<accession>A0A852R480</accession>
<dbReference type="AlphaFoldDB" id="A0A852R480"/>
<keyword evidence="9 16" id="KW-0418">Kinase</keyword>
<evidence type="ECO:0000256" key="8">
    <source>
        <dbReference type="ARBA" id="ARBA00022741"/>
    </source>
</evidence>
<dbReference type="SUPFAM" id="SSF55874">
    <property type="entry name" value="ATPase domain of HSP90 chaperone/DNA topoisomerase II/histidine kinase"/>
    <property type="match status" value="1"/>
</dbReference>
<dbReference type="InterPro" id="IPR005467">
    <property type="entry name" value="His_kinase_dom"/>
</dbReference>
<feature type="transmembrane region" description="Helical" evidence="14">
    <location>
        <begin position="12"/>
        <end position="36"/>
    </location>
</feature>
<dbReference type="Proteomes" id="UP000586095">
    <property type="component" value="Unassembled WGS sequence"/>
</dbReference>
<dbReference type="SMART" id="SM00387">
    <property type="entry name" value="HATPase_c"/>
    <property type="match status" value="1"/>
</dbReference>
<keyword evidence="4" id="KW-1003">Cell membrane</keyword>
<keyword evidence="17" id="KW-1185">Reference proteome</keyword>
<dbReference type="InterPro" id="IPR004358">
    <property type="entry name" value="Sig_transdc_His_kin-like_C"/>
</dbReference>
<evidence type="ECO:0000313" key="17">
    <source>
        <dbReference type="Proteomes" id="UP000586095"/>
    </source>
</evidence>
<evidence type="ECO:0000256" key="4">
    <source>
        <dbReference type="ARBA" id="ARBA00022475"/>
    </source>
</evidence>
<sequence length="411" mass="43366">MAKRLTARGARLVMLFAPTVIVVAVVVLTTGIAYAVQERGIRETTGERVSSVASSLAELTQVRSALALVHSDVSAAAAELQPLADVIERAAGVDYVVISDERGIRVTHPTPAERGKRVSTDNSAVIAGETFLGTETGTIGRTLRAKVPVRAADGEIIGALSVGILESRIADDASEALRRLLPWALGALVVGTLLSSTVAALLERRFRRLDAAAREYAGLRRTAAALQEQSHEFVTRLHVIHGLVTHGDTSEALRYIEGISPVTTTVHGESLSTQPLLRATVDALRAELSAHGARLEAEFAVTSVVDEEVSLVIANLCRNAGEAHATVVHCALSELDGVFHGDISDDGDGIEPADIERLFTRGVSTKADRTGTGRGIGLDLVRRTVAGRGGAVEVGRSASGGARFRFTMEAR</sequence>
<keyword evidence="10" id="KW-0067">ATP-binding</keyword>
<keyword evidence="13 14" id="KW-0472">Membrane</keyword>
<evidence type="ECO:0000256" key="6">
    <source>
        <dbReference type="ARBA" id="ARBA00022679"/>
    </source>
</evidence>
<dbReference type="Pfam" id="PF02518">
    <property type="entry name" value="HATPase_c"/>
    <property type="match status" value="1"/>
</dbReference>
<feature type="transmembrane region" description="Helical" evidence="14">
    <location>
        <begin position="180"/>
        <end position="202"/>
    </location>
</feature>
<evidence type="ECO:0000256" key="13">
    <source>
        <dbReference type="ARBA" id="ARBA00023136"/>
    </source>
</evidence>
<dbReference type="InterPro" id="IPR016120">
    <property type="entry name" value="Sig_transdc_His_kin_SpoOB"/>
</dbReference>
<dbReference type="GO" id="GO:0005524">
    <property type="term" value="F:ATP binding"/>
    <property type="evidence" value="ECO:0007669"/>
    <property type="project" value="UniProtKB-KW"/>
</dbReference>
<dbReference type="RefSeq" id="WP_307814679.1">
    <property type="nucleotide sequence ID" value="NZ_BAAALZ010000002.1"/>
</dbReference>
<dbReference type="InterPro" id="IPR036890">
    <property type="entry name" value="HATPase_C_sf"/>
</dbReference>
<gene>
    <name evidence="16" type="ORF">BJ960_001158</name>
</gene>
<dbReference type="InterPro" id="IPR050980">
    <property type="entry name" value="2C_sensor_his_kinase"/>
</dbReference>
<evidence type="ECO:0000256" key="12">
    <source>
        <dbReference type="ARBA" id="ARBA00023012"/>
    </source>
</evidence>
<evidence type="ECO:0000256" key="7">
    <source>
        <dbReference type="ARBA" id="ARBA00022692"/>
    </source>
</evidence>
<dbReference type="PANTHER" id="PTHR44936:SF10">
    <property type="entry name" value="SENSOR PROTEIN RSTB"/>
    <property type="match status" value="1"/>
</dbReference>
<dbReference type="EMBL" id="JACCBD010000001">
    <property type="protein sequence ID" value="NYD26355.1"/>
    <property type="molecule type" value="Genomic_DNA"/>
</dbReference>
<keyword evidence="8" id="KW-0547">Nucleotide-binding</keyword>
<dbReference type="GO" id="GO:0005886">
    <property type="term" value="C:plasma membrane"/>
    <property type="evidence" value="ECO:0007669"/>
    <property type="project" value="UniProtKB-SubCell"/>
</dbReference>
<dbReference type="SUPFAM" id="SSF103190">
    <property type="entry name" value="Sensory domain-like"/>
    <property type="match status" value="1"/>
</dbReference>
<reference evidence="16 17" key="1">
    <citation type="submission" date="2020-07" db="EMBL/GenBank/DDBJ databases">
        <title>Sequencing the genomes of 1000 actinobacteria strains.</title>
        <authorList>
            <person name="Klenk H.-P."/>
        </authorList>
    </citation>
    <scope>NUCLEOTIDE SEQUENCE [LARGE SCALE GENOMIC DNA]</scope>
    <source>
        <strain evidence="16 17">DSM 17380</strain>
    </source>
</reference>
<evidence type="ECO:0000256" key="3">
    <source>
        <dbReference type="ARBA" id="ARBA00012438"/>
    </source>
</evidence>
<proteinExistence type="predicted"/>
<comment type="catalytic activity">
    <reaction evidence="1">
        <text>ATP + protein L-histidine = ADP + protein N-phospho-L-histidine.</text>
        <dbReference type="EC" id="2.7.13.3"/>
    </reaction>
</comment>
<evidence type="ECO:0000256" key="14">
    <source>
        <dbReference type="SAM" id="Phobius"/>
    </source>
</evidence>
<evidence type="ECO:0000256" key="5">
    <source>
        <dbReference type="ARBA" id="ARBA00022553"/>
    </source>
</evidence>